<evidence type="ECO:0000259" key="4">
    <source>
        <dbReference type="Pfam" id="PF07238"/>
    </source>
</evidence>
<dbReference type="InterPro" id="IPR009926">
    <property type="entry name" value="T3SS_YcgR_PilZN"/>
</dbReference>
<dbReference type="GO" id="GO:0035438">
    <property type="term" value="F:cyclic-di-GMP binding"/>
    <property type="evidence" value="ECO:0007669"/>
    <property type="project" value="InterPro"/>
</dbReference>
<gene>
    <name evidence="6" type="ORF">BVH74_10380</name>
</gene>
<evidence type="ECO:0000259" key="5">
    <source>
        <dbReference type="Pfam" id="PF07317"/>
    </source>
</evidence>
<evidence type="ECO:0000313" key="7">
    <source>
        <dbReference type="Proteomes" id="UP000243488"/>
    </source>
</evidence>
<reference evidence="6 7" key="1">
    <citation type="submission" date="2017-03" db="EMBL/GenBank/DDBJ databases">
        <title>Complete genome sequence of the novel DNRA strain Pseudomonas sp. S-6-2 isolated from Chinese polluted river sediment. Journal of Biotechnology.</title>
        <authorList>
            <person name="Li J."/>
            <person name="Xiang F."/>
            <person name="Wang L."/>
            <person name="Xi L."/>
            <person name="Liu J."/>
        </authorList>
    </citation>
    <scope>NUCLEOTIDE SEQUENCE [LARGE SCALE GENOMIC DNA]</scope>
    <source>
        <strain evidence="6 7">S-6-2</strain>
    </source>
</reference>
<keyword evidence="1" id="KW-0973">c-di-GMP</keyword>
<feature type="domain" description="PilZ" evidence="4">
    <location>
        <begin position="121"/>
        <end position="232"/>
    </location>
</feature>
<dbReference type="STRING" id="1931241.BVH74_10380"/>
<dbReference type="RefSeq" id="WP_080049994.1">
    <property type="nucleotide sequence ID" value="NZ_CP020100.1"/>
</dbReference>
<keyword evidence="3" id="KW-0975">Bacterial flagellum</keyword>
<dbReference type="AlphaFoldDB" id="A0A1V0B5B6"/>
<organism evidence="6 7">
    <name type="scientific">Halopseudomonas phragmitis</name>
    <dbReference type="NCBI Taxonomy" id="1931241"/>
    <lineage>
        <taxon>Bacteria</taxon>
        <taxon>Pseudomonadati</taxon>
        <taxon>Pseudomonadota</taxon>
        <taxon>Gammaproteobacteria</taxon>
        <taxon>Pseudomonadales</taxon>
        <taxon>Pseudomonadaceae</taxon>
        <taxon>Halopseudomonas</taxon>
    </lineage>
</organism>
<dbReference type="Pfam" id="PF07317">
    <property type="entry name" value="PilZN"/>
    <property type="match status" value="1"/>
</dbReference>
<dbReference type="KEGG" id="ppha:BVH74_10380"/>
<proteinExistence type="predicted"/>
<name>A0A1V0B5B6_9GAMM</name>
<keyword evidence="2" id="KW-0547">Nucleotide-binding</keyword>
<keyword evidence="7" id="KW-1185">Reference proteome</keyword>
<evidence type="ECO:0000256" key="2">
    <source>
        <dbReference type="ARBA" id="ARBA00022741"/>
    </source>
</evidence>
<dbReference type="Pfam" id="PF07238">
    <property type="entry name" value="PilZ"/>
    <property type="match status" value="1"/>
</dbReference>
<dbReference type="InterPro" id="IPR012349">
    <property type="entry name" value="Split_barrel_FMN-bd"/>
</dbReference>
<evidence type="ECO:0000256" key="3">
    <source>
        <dbReference type="ARBA" id="ARBA00023143"/>
    </source>
</evidence>
<evidence type="ECO:0000256" key="1">
    <source>
        <dbReference type="ARBA" id="ARBA00022636"/>
    </source>
</evidence>
<dbReference type="Gene3D" id="2.40.10.220">
    <property type="entry name" value="predicted glycosyltransferase like domains"/>
    <property type="match status" value="1"/>
</dbReference>
<protein>
    <recommendedName>
        <fullName evidence="8">Pilus assembly protein PilZ</fullName>
    </recommendedName>
</protein>
<dbReference type="EMBL" id="CP020100">
    <property type="protein sequence ID" value="AQZ95126.1"/>
    <property type="molecule type" value="Genomic_DNA"/>
</dbReference>
<accession>A0A1V0B5B6</accession>
<evidence type="ECO:0008006" key="8">
    <source>
        <dbReference type="Google" id="ProtNLM"/>
    </source>
</evidence>
<dbReference type="InterPro" id="IPR009875">
    <property type="entry name" value="PilZ_domain"/>
</dbReference>
<feature type="domain" description="Type III secretion system flagellar brake protein YcgR PilZN" evidence="5">
    <location>
        <begin position="17"/>
        <end position="118"/>
    </location>
</feature>
<dbReference type="Gene3D" id="2.30.110.10">
    <property type="entry name" value="Electron Transport, Fmn-binding Protein, Chain A"/>
    <property type="match status" value="1"/>
</dbReference>
<dbReference type="SUPFAM" id="SSF141371">
    <property type="entry name" value="PilZ domain-like"/>
    <property type="match status" value="1"/>
</dbReference>
<sequence length="247" mass="28587">MSNLFEEEAGPQPPREIRSSIEILALLKGLQQHREPLKISFDDRHQAFQSFIVQLDSDRLWIDELIPQEGNRYMSQQEAFQVDAWRDGVHIRWYCPSARQVMLDDAPAFETSLPLELTYHQKRGAFRAAVARGLNTKLGLVHSQRSYEANGQLIDISATGCKIRLAGAWHERLQPGEVFDLSYLELPDSGRMPVSVEIRHCHYDANQDETQVGIKFKQASPNIQRQIDRFVNQLQREARRFEKNDLF</sequence>
<evidence type="ECO:0000313" key="6">
    <source>
        <dbReference type="EMBL" id="AQZ95126.1"/>
    </source>
</evidence>
<dbReference type="Proteomes" id="UP000243488">
    <property type="component" value="Chromosome"/>
</dbReference>